<keyword evidence="1" id="KW-0503">Monooxygenase</keyword>
<gene>
    <name evidence="1" type="ORF">KO481_18830</name>
</gene>
<dbReference type="GO" id="GO:0004497">
    <property type="term" value="F:monooxygenase activity"/>
    <property type="evidence" value="ECO:0007669"/>
    <property type="project" value="UniProtKB-KW"/>
</dbReference>
<dbReference type="InterPro" id="IPR011008">
    <property type="entry name" value="Dimeric_a/b-barrel"/>
</dbReference>
<name>A0ABS6AZU7_9NOCA</name>
<keyword evidence="1" id="KW-0560">Oxidoreductase</keyword>
<keyword evidence="2" id="KW-1185">Reference proteome</keyword>
<proteinExistence type="predicted"/>
<organism evidence="1 2">
    <name type="scientific">Nocardia albiluteola</name>
    <dbReference type="NCBI Taxonomy" id="2842303"/>
    <lineage>
        <taxon>Bacteria</taxon>
        <taxon>Bacillati</taxon>
        <taxon>Actinomycetota</taxon>
        <taxon>Actinomycetes</taxon>
        <taxon>Mycobacteriales</taxon>
        <taxon>Nocardiaceae</taxon>
        <taxon>Nocardia</taxon>
    </lineage>
</organism>
<dbReference type="RefSeq" id="WP_215918502.1">
    <property type="nucleotide sequence ID" value="NZ_JAHKNI010000006.1"/>
</dbReference>
<protein>
    <submittedName>
        <fullName evidence="1">Antibiotic biosynthesis monooxygenase</fullName>
    </submittedName>
</protein>
<comment type="caution">
    <text evidence="1">The sequence shown here is derived from an EMBL/GenBank/DDBJ whole genome shotgun (WGS) entry which is preliminary data.</text>
</comment>
<sequence>MTVKVGLFLRLEAKADKADEVEAILNAALAAVQREESTAVWLALRLGPTTFAVVDAFADDAGRQDHLEANGQSVEELARLLAASPEIVYTDVIAAKLPS</sequence>
<accession>A0ABS6AZU7</accession>
<dbReference type="EMBL" id="JAHKNI010000006">
    <property type="protein sequence ID" value="MBU3063577.1"/>
    <property type="molecule type" value="Genomic_DNA"/>
</dbReference>
<dbReference type="Proteomes" id="UP000733379">
    <property type="component" value="Unassembled WGS sequence"/>
</dbReference>
<dbReference type="Gene3D" id="3.30.70.100">
    <property type="match status" value="1"/>
</dbReference>
<reference evidence="1 2" key="1">
    <citation type="submission" date="2021-06" db="EMBL/GenBank/DDBJ databases">
        <title>Actinomycetes sequencing.</title>
        <authorList>
            <person name="Shan Q."/>
        </authorList>
    </citation>
    <scope>NUCLEOTIDE SEQUENCE [LARGE SCALE GENOMIC DNA]</scope>
    <source>
        <strain evidence="1 2">NEAU-G5</strain>
    </source>
</reference>
<evidence type="ECO:0000313" key="1">
    <source>
        <dbReference type="EMBL" id="MBU3063577.1"/>
    </source>
</evidence>
<dbReference type="SUPFAM" id="SSF54909">
    <property type="entry name" value="Dimeric alpha+beta barrel"/>
    <property type="match status" value="1"/>
</dbReference>
<evidence type="ECO:0000313" key="2">
    <source>
        <dbReference type="Proteomes" id="UP000733379"/>
    </source>
</evidence>